<gene>
    <name evidence="1" type="ORF">O0V09_11875</name>
</gene>
<keyword evidence="2" id="KW-1185">Reference proteome</keyword>
<reference evidence="1 2" key="1">
    <citation type="submission" date="2022-12" db="EMBL/GenBank/DDBJ databases">
        <title>Dasania phycosphaerae sp. nov., isolated from particulate material of the south coast of Korea.</title>
        <authorList>
            <person name="Jiang Y."/>
        </authorList>
    </citation>
    <scope>NUCLEOTIDE SEQUENCE [LARGE SCALE GENOMIC DNA]</scope>
    <source>
        <strain evidence="1 2">GY-19</strain>
    </source>
</reference>
<dbReference type="RefSeq" id="WP_258332053.1">
    <property type="nucleotide sequence ID" value="NZ_JAPTGG010000009.1"/>
</dbReference>
<sequence length="162" mass="18293">MSTETPKALVDQAEAVKYEASSNIASKVDYFEEEVKRHKKKKLPMGGLPKSLNAFVEWEVEGLEPVNRSTIYQSHNRHFKNRIEKLCKEVKSPKIPSSVEEAYKSEIKELEKQLSTLAGVNLELHAKVTDLTEQIASVVEDRDAEIKRLKGIVNQSGSLRSI</sequence>
<accession>A0A9J6RNL4</accession>
<comment type="caution">
    <text evidence="1">The sequence shown here is derived from an EMBL/GenBank/DDBJ whole genome shotgun (WGS) entry which is preliminary data.</text>
</comment>
<dbReference type="EMBL" id="JAPTGG010000009">
    <property type="protein sequence ID" value="MCZ0865905.1"/>
    <property type="molecule type" value="Genomic_DNA"/>
</dbReference>
<organism evidence="1 2">
    <name type="scientific">Dasania phycosphaerae</name>
    <dbReference type="NCBI Taxonomy" id="2950436"/>
    <lineage>
        <taxon>Bacteria</taxon>
        <taxon>Pseudomonadati</taxon>
        <taxon>Pseudomonadota</taxon>
        <taxon>Gammaproteobacteria</taxon>
        <taxon>Cellvibrionales</taxon>
        <taxon>Spongiibacteraceae</taxon>
        <taxon>Dasania</taxon>
    </lineage>
</organism>
<evidence type="ECO:0000313" key="1">
    <source>
        <dbReference type="EMBL" id="MCZ0865905.1"/>
    </source>
</evidence>
<dbReference type="AlphaFoldDB" id="A0A9J6RNL4"/>
<evidence type="ECO:0000313" key="2">
    <source>
        <dbReference type="Proteomes" id="UP001069090"/>
    </source>
</evidence>
<dbReference type="Proteomes" id="UP001069090">
    <property type="component" value="Unassembled WGS sequence"/>
</dbReference>
<proteinExistence type="predicted"/>
<protein>
    <submittedName>
        <fullName evidence="1">Uncharacterized protein</fullName>
    </submittedName>
</protein>
<name>A0A9J6RNL4_9GAMM</name>